<gene>
    <name evidence="2" type="ORF">CBM2636_12054</name>
</gene>
<name>A0A9Q7UUS6_9BURK</name>
<reference evidence="2 3" key="1">
    <citation type="submission" date="2018-01" db="EMBL/GenBank/DDBJ databases">
        <authorList>
            <person name="Clerissi C."/>
        </authorList>
    </citation>
    <scope>NUCLEOTIDE SEQUENCE [LARGE SCALE GENOMIC DNA]</scope>
    <source>
        <strain evidence="2">Cupriavidus taiwanensis SWF 66322</strain>
    </source>
</reference>
<feature type="compositionally biased region" description="Polar residues" evidence="1">
    <location>
        <begin position="59"/>
        <end position="69"/>
    </location>
</feature>
<dbReference type="Proteomes" id="UP000254259">
    <property type="component" value="Chromosome CBM2636"/>
</dbReference>
<feature type="region of interest" description="Disordered" evidence="1">
    <location>
        <begin position="1"/>
        <end position="24"/>
    </location>
</feature>
<evidence type="ECO:0000313" key="3">
    <source>
        <dbReference type="Proteomes" id="UP000254259"/>
    </source>
</evidence>
<sequence>MVGPARRASPAPDQPGAMARAMTRACQGHSMQILRARALWGTMPLGRASSHGGAVNLVRSGTKQPQPFSASAEGQARPPHTSLPQYRFPLIRLRHATQHPARQRLAAQSLSL</sequence>
<dbReference type="AlphaFoldDB" id="A0A9Q7UUS6"/>
<evidence type="ECO:0000256" key="1">
    <source>
        <dbReference type="SAM" id="MobiDB-lite"/>
    </source>
</evidence>
<organism evidence="2 3">
    <name type="scientific">Cupriavidus taiwanensis</name>
    <dbReference type="NCBI Taxonomy" id="164546"/>
    <lineage>
        <taxon>Bacteria</taxon>
        <taxon>Pseudomonadati</taxon>
        <taxon>Pseudomonadota</taxon>
        <taxon>Betaproteobacteria</taxon>
        <taxon>Burkholderiales</taxon>
        <taxon>Burkholderiaceae</taxon>
        <taxon>Cupriavidus</taxon>
    </lineage>
</organism>
<accession>A0A9Q7UUS6</accession>
<protein>
    <submittedName>
        <fullName evidence="2">Uncharacterized protein</fullName>
    </submittedName>
</protein>
<evidence type="ECO:0000313" key="2">
    <source>
        <dbReference type="EMBL" id="SPD65031.1"/>
    </source>
</evidence>
<dbReference type="EMBL" id="LT984813">
    <property type="protein sequence ID" value="SPD65031.1"/>
    <property type="molecule type" value="Genomic_DNA"/>
</dbReference>
<proteinExistence type="predicted"/>
<feature type="region of interest" description="Disordered" evidence="1">
    <location>
        <begin position="48"/>
        <end position="84"/>
    </location>
</feature>